<accession>A0ACB0FHK2</accession>
<name>A0ACB0FHK2_RANTA</name>
<dbReference type="Proteomes" id="UP001162501">
    <property type="component" value="Chromosome 6"/>
</dbReference>
<evidence type="ECO:0000313" key="2">
    <source>
        <dbReference type="Proteomes" id="UP001162501"/>
    </source>
</evidence>
<evidence type="ECO:0000313" key="1">
    <source>
        <dbReference type="EMBL" id="CAI9711496.1"/>
    </source>
</evidence>
<reference evidence="1" key="1">
    <citation type="submission" date="2023-05" db="EMBL/GenBank/DDBJ databases">
        <authorList>
            <consortium name="ELIXIR-Norway"/>
        </authorList>
    </citation>
    <scope>NUCLEOTIDE SEQUENCE</scope>
</reference>
<protein>
    <submittedName>
        <fullName evidence="1">Uncharacterized protein</fullName>
    </submittedName>
</protein>
<gene>
    <name evidence="1" type="ORF">MRATA1EN3_LOCUS22709</name>
</gene>
<dbReference type="EMBL" id="OX596090">
    <property type="protein sequence ID" value="CAI9711496.1"/>
    <property type="molecule type" value="Genomic_DNA"/>
</dbReference>
<sequence>MSAHAQQEGLCLCSHDVGVVPGQELQVYSARTQAAGACADHVCAQLRVLAAGRPDAPCIACFRRASRFVPSPRAASWAPGSGGPGLGFSAHSDWRPSGPLHSLPGGRSRIGSRYRLRRGQFGTRVLSSNCPRRL</sequence>
<proteinExistence type="predicted"/>
<organism evidence="1 2">
    <name type="scientific">Rangifer tarandus platyrhynchus</name>
    <name type="common">Svalbard reindeer</name>
    <dbReference type="NCBI Taxonomy" id="3082113"/>
    <lineage>
        <taxon>Eukaryota</taxon>
        <taxon>Metazoa</taxon>
        <taxon>Chordata</taxon>
        <taxon>Craniata</taxon>
        <taxon>Vertebrata</taxon>
        <taxon>Euteleostomi</taxon>
        <taxon>Mammalia</taxon>
        <taxon>Eutheria</taxon>
        <taxon>Laurasiatheria</taxon>
        <taxon>Artiodactyla</taxon>
        <taxon>Ruminantia</taxon>
        <taxon>Pecora</taxon>
        <taxon>Cervidae</taxon>
        <taxon>Odocoileinae</taxon>
        <taxon>Rangifer</taxon>
    </lineage>
</organism>